<dbReference type="AlphaFoldDB" id="A0A3N4LIG8"/>
<dbReference type="CDD" id="cd12087">
    <property type="entry name" value="TM_EGFR-like"/>
    <property type="match status" value="1"/>
</dbReference>
<feature type="compositionally biased region" description="Basic and acidic residues" evidence="1">
    <location>
        <begin position="387"/>
        <end position="399"/>
    </location>
</feature>
<gene>
    <name evidence="3" type="ORF">L211DRAFT_850444</name>
</gene>
<feature type="region of interest" description="Disordered" evidence="1">
    <location>
        <begin position="320"/>
        <end position="341"/>
    </location>
</feature>
<evidence type="ECO:0008006" key="5">
    <source>
        <dbReference type="Google" id="ProtNLM"/>
    </source>
</evidence>
<keyword evidence="2" id="KW-1133">Transmembrane helix</keyword>
<feature type="region of interest" description="Disordered" evidence="1">
    <location>
        <begin position="74"/>
        <end position="99"/>
    </location>
</feature>
<accession>A0A3N4LIG8</accession>
<keyword evidence="4" id="KW-1185">Reference proteome</keyword>
<feature type="compositionally biased region" description="Basic and acidic residues" evidence="1">
    <location>
        <begin position="74"/>
        <end position="96"/>
    </location>
</feature>
<keyword evidence="2" id="KW-0812">Transmembrane</keyword>
<evidence type="ECO:0000313" key="3">
    <source>
        <dbReference type="EMBL" id="RPB22694.1"/>
    </source>
</evidence>
<feature type="region of interest" description="Disordered" evidence="1">
    <location>
        <begin position="376"/>
        <end position="427"/>
    </location>
</feature>
<feature type="compositionally biased region" description="Basic and acidic residues" evidence="1">
    <location>
        <begin position="408"/>
        <end position="427"/>
    </location>
</feature>
<dbReference type="OrthoDB" id="5400171at2759"/>
<evidence type="ECO:0000256" key="2">
    <source>
        <dbReference type="SAM" id="Phobius"/>
    </source>
</evidence>
<dbReference type="PANTHER" id="PTHR16861">
    <property type="entry name" value="GLYCOPROTEIN 38"/>
    <property type="match status" value="1"/>
</dbReference>
<organism evidence="3 4">
    <name type="scientific">Terfezia boudieri ATCC MYA-4762</name>
    <dbReference type="NCBI Taxonomy" id="1051890"/>
    <lineage>
        <taxon>Eukaryota</taxon>
        <taxon>Fungi</taxon>
        <taxon>Dikarya</taxon>
        <taxon>Ascomycota</taxon>
        <taxon>Pezizomycotina</taxon>
        <taxon>Pezizomycetes</taxon>
        <taxon>Pezizales</taxon>
        <taxon>Pezizaceae</taxon>
        <taxon>Terfezia</taxon>
    </lineage>
</organism>
<dbReference type="PANTHER" id="PTHR16861:SF4">
    <property type="entry name" value="SH3 DOMAIN PROTEIN (AFU_ORTHOLOGUE AFUA_1G13610)"/>
    <property type="match status" value="1"/>
</dbReference>
<evidence type="ECO:0000256" key="1">
    <source>
        <dbReference type="SAM" id="MobiDB-lite"/>
    </source>
</evidence>
<evidence type="ECO:0000313" key="4">
    <source>
        <dbReference type="Proteomes" id="UP000267821"/>
    </source>
</evidence>
<feature type="transmembrane region" description="Helical" evidence="2">
    <location>
        <begin position="267"/>
        <end position="289"/>
    </location>
</feature>
<dbReference type="Proteomes" id="UP000267821">
    <property type="component" value="Unassembled WGS sequence"/>
</dbReference>
<keyword evidence="2" id="KW-0472">Membrane</keyword>
<reference evidence="3 4" key="1">
    <citation type="journal article" date="2018" name="Nat. Ecol. Evol.">
        <title>Pezizomycetes genomes reveal the molecular basis of ectomycorrhizal truffle lifestyle.</title>
        <authorList>
            <person name="Murat C."/>
            <person name="Payen T."/>
            <person name="Noel B."/>
            <person name="Kuo A."/>
            <person name="Morin E."/>
            <person name="Chen J."/>
            <person name="Kohler A."/>
            <person name="Krizsan K."/>
            <person name="Balestrini R."/>
            <person name="Da Silva C."/>
            <person name="Montanini B."/>
            <person name="Hainaut M."/>
            <person name="Levati E."/>
            <person name="Barry K.W."/>
            <person name="Belfiori B."/>
            <person name="Cichocki N."/>
            <person name="Clum A."/>
            <person name="Dockter R.B."/>
            <person name="Fauchery L."/>
            <person name="Guy J."/>
            <person name="Iotti M."/>
            <person name="Le Tacon F."/>
            <person name="Lindquist E.A."/>
            <person name="Lipzen A."/>
            <person name="Malagnac F."/>
            <person name="Mello A."/>
            <person name="Molinier V."/>
            <person name="Miyauchi S."/>
            <person name="Poulain J."/>
            <person name="Riccioni C."/>
            <person name="Rubini A."/>
            <person name="Sitrit Y."/>
            <person name="Splivallo R."/>
            <person name="Traeger S."/>
            <person name="Wang M."/>
            <person name="Zifcakova L."/>
            <person name="Wipf D."/>
            <person name="Zambonelli A."/>
            <person name="Paolocci F."/>
            <person name="Nowrousian M."/>
            <person name="Ottonello S."/>
            <person name="Baldrian P."/>
            <person name="Spatafora J.W."/>
            <person name="Henrissat B."/>
            <person name="Nagy L.G."/>
            <person name="Aury J.M."/>
            <person name="Wincker P."/>
            <person name="Grigoriev I.V."/>
            <person name="Bonfante P."/>
            <person name="Martin F.M."/>
        </authorList>
    </citation>
    <scope>NUCLEOTIDE SEQUENCE [LARGE SCALE GENOMIC DNA]</scope>
    <source>
        <strain evidence="3 4">ATCC MYA-4762</strain>
    </source>
</reference>
<proteinExistence type="predicted"/>
<dbReference type="InParanoid" id="A0A3N4LIG8"/>
<protein>
    <recommendedName>
        <fullName evidence="5">Mid2 domain-containing protein</fullName>
    </recommendedName>
</protein>
<sequence length="427" mass="46313">MVGGKQGEFLTSVQSSLTSTQDNETWWRMEAWQRGGIGKSDYEVHGTMLNEVNSTIGEERNQLSGVWEVKRSSKKMAREDNKLEPLNEDSKIEGKQPDPCAKGTKQLFRWWHKKDTTALTGDVGAHHAQIVVTGIVVLTLGSTNTRDDGSGEDHDSDDLKLRRNRLVRRQDTQEMTYTVTFSGNHKSKSAPLPMQGLVWENPGSGPPMKPFRFFTVEIPGVQGSNTTPTSEPTSSATSTDTQTTVTIPSPTSTHKPGDEGSPLPNGAIAGIVVGGVLAIVVFMVIFFLVKQCLAKKKETRAYPELAYIYSTPFTSANKRGQNVADGTGASSATIGTPRGARAPHATYYGPAAPQLEMDLGDQASFLPAAAAIGSPGRRGTPGIGTSRRAEEREAIEKEMSQPMLSGDGTHHEESLVRVHDRDFQGKF</sequence>
<dbReference type="EMBL" id="ML121550">
    <property type="protein sequence ID" value="RPB22694.1"/>
    <property type="molecule type" value="Genomic_DNA"/>
</dbReference>
<name>A0A3N4LIG8_9PEZI</name>
<feature type="compositionally biased region" description="Low complexity" evidence="1">
    <location>
        <begin position="224"/>
        <end position="253"/>
    </location>
</feature>
<feature type="region of interest" description="Disordered" evidence="1">
    <location>
        <begin position="220"/>
        <end position="261"/>
    </location>
</feature>